<comment type="subcellular location">
    <subcellularLocation>
        <location evidence="1">Membrane</location>
        <topology evidence="1">Multi-pass membrane protein</topology>
    </subcellularLocation>
</comment>
<evidence type="ECO:0008006" key="8">
    <source>
        <dbReference type="Google" id="ProtNLM"/>
    </source>
</evidence>
<protein>
    <recommendedName>
        <fullName evidence="8">DoxX family protein</fullName>
    </recommendedName>
</protein>
<feature type="transmembrane region" description="Helical" evidence="5">
    <location>
        <begin position="99"/>
        <end position="118"/>
    </location>
</feature>
<proteinExistence type="predicted"/>
<dbReference type="eggNOG" id="ENOG5032JWT">
    <property type="taxonomic scope" value="Bacteria"/>
</dbReference>
<gene>
    <name evidence="6" type="ORF">NX02_17205</name>
</gene>
<evidence type="ECO:0000313" key="7">
    <source>
        <dbReference type="Proteomes" id="UP000018851"/>
    </source>
</evidence>
<evidence type="ECO:0000256" key="3">
    <source>
        <dbReference type="ARBA" id="ARBA00022989"/>
    </source>
</evidence>
<organism evidence="6 7">
    <name type="scientific">Sphingomonas sanxanigenens DSM 19645 = NX02</name>
    <dbReference type="NCBI Taxonomy" id="1123269"/>
    <lineage>
        <taxon>Bacteria</taxon>
        <taxon>Pseudomonadati</taxon>
        <taxon>Pseudomonadota</taxon>
        <taxon>Alphaproteobacteria</taxon>
        <taxon>Sphingomonadales</taxon>
        <taxon>Sphingomonadaceae</taxon>
        <taxon>Sphingomonas</taxon>
    </lineage>
</organism>
<dbReference type="Proteomes" id="UP000018851">
    <property type="component" value="Chromosome"/>
</dbReference>
<keyword evidence="4 5" id="KW-0472">Membrane</keyword>
<evidence type="ECO:0000256" key="4">
    <source>
        <dbReference type="ARBA" id="ARBA00023136"/>
    </source>
</evidence>
<dbReference type="KEGG" id="ssan:NX02_17205"/>
<dbReference type="PATRIC" id="fig|1123269.5.peg.3366"/>
<evidence type="ECO:0000313" key="6">
    <source>
        <dbReference type="EMBL" id="AHE55119.1"/>
    </source>
</evidence>
<keyword evidence="7" id="KW-1185">Reference proteome</keyword>
<feature type="transmembrane region" description="Helical" evidence="5">
    <location>
        <begin position="6"/>
        <end position="23"/>
    </location>
</feature>
<dbReference type="STRING" id="1123269.NX02_17205"/>
<keyword evidence="3 5" id="KW-1133">Transmembrane helix</keyword>
<accession>W0AB15</accession>
<dbReference type="EMBL" id="CP006644">
    <property type="protein sequence ID" value="AHE55119.1"/>
    <property type="molecule type" value="Genomic_DNA"/>
</dbReference>
<evidence type="ECO:0000256" key="5">
    <source>
        <dbReference type="SAM" id="Phobius"/>
    </source>
</evidence>
<feature type="transmembrane region" description="Helical" evidence="5">
    <location>
        <begin position="71"/>
        <end position="92"/>
    </location>
</feature>
<keyword evidence="2 5" id="KW-0812">Transmembrane</keyword>
<reference evidence="6 7" key="1">
    <citation type="submission" date="2013-07" db="EMBL/GenBank/DDBJ databases">
        <title>Completed genome of Sphingomonas sanxanigenens NX02.</title>
        <authorList>
            <person name="Ma T."/>
            <person name="Huang H."/>
            <person name="Wu M."/>
            <person name="Li X."/>
            <person name="Li G."/>
        </authorList>
    </citation>
    <scope>NUCLEOTIDE SEQUENCE [LARGE SCALE GENOMIC DNA]</scope>
    <source>
        <strain evidence="6 7">NX02</strain>
    </source>
</reference>
<dbReference type="AlphaFoldDB" id="W0AB15"/>
<dbReference type="HOGENOM" id="CLU_2048243_0_0_5"/>
<evidence type="ECO:0000256" key="1">
    <source>
        <dbReference type="ARBA" id="ARBA00004141"/>
    </source>
</evidence>
<sequence>MGGAWAAQIALAAFFGFVGFMKMTAPMADLARHHAWVAGLAPPVARVVGASEMLCAALLLLPGLLPGRDRWIGGAAVALIANQCVAILFHALRGDLGGAIGQNLLLIALLGLVAAVRLRN</sequence>
<evidence type="ECO:0000256" key="2">
    <source>
        <dbReference type="ARBA" id="ARBA00022692"/>
    </source>
</evidence>
<dbReference type="InterPro" id="IPR032808">
    <property type="entry name" value="DoxX"/>
</dbReference>
<dbReference type="Pfam" id="PF13564">
    <property type="entry name" value="DoxX_2"/>
    <property type="match status" value="1"/>
</dbReference>
<feature type="transmembrane region" description="Helical" evidence="5">
    <location>
        <begin position="44"/>
        <end position="65"/>
    </location>
</feature>
<name>W0AB15_9SPHN</name>
<dbReference type="GO" id="GO:0016020">
    <property type="term" value="C:membrane"/>
    <property type="evidence" value="ECO:0007669"/>
    <property type="project" value="UniProtKB-SubCell"/>
</dbReference>